<dbReference type="FunFam" id="3.40.50.300:FF:000016">
    <property type="entry name" value="Oligopeptide ABC transporter ATP-binding component"/>
    <property type="match status" value="1"/>
</dbReference>
<comment type="similarity">
    <text evidence="2">Belongs to the ABC transporter superfamily.</text>
</comment>
<dbReference type="InterPro" id="IPR013563">
    <property type="entry name" value="Oligopep_ABC_C"/>
</dbReference>
<keyword evidence="5" id="KW-0547">Nucleotide-binding</keyword>
<dbReference type="SMART" id="SM00382">
    <property type="entry name" value="AAA"/>
    <property type="match status" value="1"/>
</dbReference>
<sequence>MVADGFRADAARWHDMTGTPVLELEGVRVDFGAVAALEGLSLRIGRGETLALVGESGSGKSVAALTVMGLLRGGTIAAGRILFSNGKDRFDLATLSERQFRARRGRDIGMIFQEPMSALNPTMRIGRQLSECLARAERSGRTDLRQAGEALLARTGINDPAQCWRAYPHELSGGMRQRVMIAMALSTRPALLIADEPTTALDVSTQGRILTLIREMAAETGTATLFITHDFGAAAAIADRVAVLYAGRLLEEGPIDDVLRMPRHPYTRGLLASMPDPARMIADPRGRRRLRVMAGAVPAPGMRPTSCVFASRCVAVQPACEVAAIPTMQLAMRHVACRRADEWTVAP</sequence>
<evidence type="ECO:0000256" key="2">
    <source>
        <dbReference type="ARBA" id="ARBA00005417"/>
    </source>
</evidence>
<evidence type="ECO:0000259" key="8">
    <source>
        <dbReference type="PROSITE" id="PS50893"/>
    </source>
</evidence>
<evidence type="ECO:0000313" key="9">
    <source>
        <dbReference type="EMBL" id="AQS87535.1"/>
    </source>
</evidence>
<evidence type="ECO:0000256" key="6">
    <source>
        <dbReference type="ARBA" id="ARBA00022840"/>
    </source>
</evidence>
<keyword evidence="7" id="KW-0472">Membrane</keyword>
<dbReference type="InterPro" id="IPR003439">
    <property type="entry name" value="ABC_transporter-like_ATP-bd"/>
</dbReference>
<dbReference type="InterPro" id="IPR027417">
    <property type="entry name" value="P-loop_NTPase"/>
</dbReference>
<keyword evidence="4" id="KW-1003">Cell membrane</keyword>
<dbReference type="RefSeq" id="WP_147150734.1">
    <property type="nucleotide sequence ID" value="NZ_BJXS01000002.1"/>
</dbReference>
<organism evidence="9 10">
    <name type="scientific">Neoasaia chiangmaiensis</name>
    <dbReference type="NCBI Taxonomy" id="320497"/>
    <lineage>
        <taxon>Bacteria</taxon>
        <taxon>Pseudomonadati</taxon>
        <taxon>Pseudomonadota</taxon>
        <taxon>Alphaproteobacteria</taxon>
        <taxon>Acetobacterales</taxon>
        <taxon>Acetobacteraceae</taxon>
        <taxon>Neoasaia</taxon>
    </lineage>
</organism>
<dbReference type="Pfam" id="PF00005">
    <property type="entry name" value="ABC_tran"/>
    <property type="match status" value="1"/>
</dbReference>
<dbReference type="STRING" id="320497.A0U93_05830"/>
<dbReference type="PANTHER" id="PTHR43297:SF2">
    <property type="entry name" value="DIPEPTIDE TRANSPORT ATP-BINDING PROTEIN DPPD"/>
    <property type="match status" value="1"/>
</dbReference>
<dbReference type="Pfam" id="PF08352">
    <property type="entry name" value="oligo_HPY"/>
    <property type="match status" value="1"/>
</dbReference>
<dbReference type="AlphaFoldDB" id="A0A1U9KP05"/>
<dbReference type="Gene3D" id="3.40.50.300">
    <property type="entry name" value="P-loop containing nucleotide triphosphate hydrolases"/>
    <property type="match status" value="1"/>
</dbReference>
<comment type="subcellular location">
    <subcellularLocation>
        <location evidence="1">Cell inner membrane</location>
        <topology evidence="1">Peripheral membrane protein</topology>
    </subcellularLocation>
</comment>
<dbReference type="EMBL" id="CP014691">
    <property type="protein sequence ID" value="AQS87535.1"/>
    <property type="molecule type" value="Genomic_DNA"/>
</dbReference>
<evidence type="ECO:0000256" key="4">
    <source>
        <dbReference type="ARBA" id="ARBA00022475"/>
    </source>
</evidence>
<dbReference type="InterPro" id="IPR003593">
    <property type="entry name" value="AAA+_ATPase"/>
</dbReference>
<dbReference type="OrthoDB" id="37801at2"/>
<accession>A0A1U9KP05</accession>
<protein>
    <recommendedName>
        <fullName evidence="8">ABC transporter domain-containing protein</fullName>
    </recommendedName>
</protein>
<dbReference type="GO" id="GO:0005886">
    <property type="term" value="C:plasma membrane"/>
    <property type="evidence" value="ECO:0007669"/>
    <property type="project" value="UniProtKB-SubCell"/>
</dbReference>
<evidence type="ECO:0000256" key="5">
    <source>
        <dbReference type="ARBA" id="ARBA00022741"/>
    </source>
</evidence>
<dbReference type="PANTHER" id="PTHR43297">
    <property type="entry name" value="OLIGOPEPTIDE TRANSPORT ATP-BINDING PROTEIN APPD"/>
    <property type="match status" value="1"/>
</dbReference>
<reference evidence="9 10" key="1">
    <citation type="submission" date="2016-03" db="EMBL/GenBank/DDBJ databases">
        <title>Acetic acid bacteria sequencing.</title>
        <authorList>
            <person name="Brandt J."/>
            <person name="Jakob F."/>
            <person name="Vogel R.F."/>
        </authorList>
    </citation>
    <scope>NUCLEOTIDE SEQUENCE [LARGE SCALE GENOMIC DNA]</scope>
    <source>
        <strain evidence="9 10">NBRC 101099</strain>
    </source>
</reference>
<name>A0A1U9KP05_9PROT</name>
<dbReference type="Proteomes" id="UP000188604">
    <property type="component" value="Chromosome"/>
</dbReference>
<feature type="domain" description="ABC transporter" evidence="8">
    <location>
        <begin position="22"/>
        <end position="271"/>
    </location>
</feature>
<dbReference type="GO" id="GO:0016887">
    <property type="term" value="F:ATP hydrolysis activity"/>
    <property type="evidence" value="ECO:0007669"/>
    <property type="project" value="InterPro"/>
</dbReference>
<dbReference type="SUPFAM" id="SSF52540">
    <property type="entry name" value="P-loop containing nucleoside triphosphate hydrolases"/>
    <property type="match status" value="1"/>
</dbReference>
<dbReference type="NCBIfam" id="TIGR01727">
    <property type="entry name" value="oligo_HPY"/>
    <property type="match status" value="1"/>
</dbReference>
<gene>
    <name evidence="9" type="ORF">A0U93_05830</name>
</gene>
<dbReference type="GO" id="GO:0005524">
    <property type="term" value="F:ATP binding"/>
    <property type="evidence" value="ECO:0007669"/>
    <property type="project" value="UniProtKB-KW"/>
</dbReference>
<dbReference type="KEGG" id="nch:A0U93_05830"/>
<evidence type="ECO:0000256" key="3">
    <source>
        <dbReference type="ARBA" id="ARBA00022448"/>
    </source>
</evidence>
<evidence type="ECO:0000256" key="7">
    <source>
        <dbReference type="ARBA" id="ARBA00023136"/>
    </source>
</evidence>
<dbReference type="GO" id="GO:0055085">
    <property type="term" value="P:transmembrane transport"/>
    <property type="evidence" value="ECO:0007669"/>
    <property type="project" value="UniProtKB-ARBA"/>
</dbReference>
<evidence type="ECO:0000256" key="1">
    <source>
        <dbReference type="ARBA" id="ARBA00004417"/>
    </source>
</evidence>
<evidence type="ECO:0000313" key="10">
    <source>
        <dbReference type="Proteomes" id="UP000188604"/>
    </source>
</evidence>
<dbReference type="InterPro" id="IPR050388">
    <property type="entry name" value="ABC_Ni/Peptide_Import"/>
</dbReference>
<keyword evidence="3" id="KW-0813">Transport</keyword>
<dbReference type="CDD" id="cd03257">
    <property type="entry name" value="ABC_NikE_OppD_transporters"/>
    <property type="match status" value="1"/>
</dbReference>
<dbReference type="PROSITE" id="PS50893">
    <property type="entry name" value="ABC_TRANSPORTER_2"/>
    <property type="match status" value="1"/>
</dbReference>
<dbReference type="PROSITE" id="PS00211">
    <property type="entry name" value="ABC_TRANSPORTER_1"/>
    <property type="match status" value="1"/>
</dbReference>
<keyword evidence="10" id="KW-1185">Reference proteome</keyword>
<keyword evidence="6" id="KW-0067">ATP-binding</keyword>
<proteinExistence type="inferred from homology"/>
<dbReference type="GO" id="GO:0015833">
    <property type="term" value="P:peptide transport"/>
    <property type="evidence" value="ECO:0007669"/>
    <property type="project" value="InterPro"/>
</dbReference>
<dbReference type="InterPro" id="IPR017871">
    <property type="entry name" value="ABC_transporter-like_CS"/>
</dbReference>